<sequence>MSLALNLVNLFLGVLGAAGIVTLAQSIVQWVLPEQRLKALEEILESTSELFETSVEDGLPFDLGWMEAMEHDFAEIQARTQQLRAKVHLANGFWDQLRALFAGLSYEIWCFSGEIVRHRARIAIAVDDARRKLKTRVVSGGRSIYASTTSSSRHLSSTTQQTHDYAYPPSASQISRLHDAPRTAPYSSTSPGSRLSSSSLATASRSPSTVQTPSPAPDVPPATENGASSPHRNASTGQPPAHALGSMMSELNNTVSRLYDTLGQSGVISPRAPSSDTSGPRAQIDLTELAAVGRRLRELPSLYQISIPSTLSNPRPSQNPGEH</sequence>
<dbReference type="Proteomes" id="UP001148662">
    <property type="component" value="Unassembled WGS sequence"/>
</dbReference>
<protein>
    <submittedName>
        <fullName evidence="1">Uncharacterized protein</fullName>
    </submittedName>
</protein>
<comment type="caution">
    <text evidence="1">The sequence shown here is derived from an EMBL/GenBank/DDBJ whole genome shotgun (WGS) entry which is preliminary data.</text>
</comment>
<organism evidence="1 2">
    <name type="scientific">Phlebia brevispora</name>
    <dbReference type="NCBI Taxonomy" id="194682"/>
    <lineage>
        <taxon>Eukaryota</taxon>
        <taxon>Fungi</taxon>
        <taxon>Dikarya</taxon>
        <taxon>Basidiomycota</taxon>
        <taxon>Agaricomycotina</taxon>
        <taxon>Agaricomycetes</taxon>
        <taxon>Polyporales</taxon>
        <taxon>Meruliaceae</taxon>
        <taxon>Phlebia</taxon>
    </lineage>
</organism>
<reference evidence="1" key="1">
    <citation type="submission" date="2022-07" db="EMBL/GenBank/DDBJ databases">
        <title>Genome Sequence of Phlebia brevispora.</title>
        <authorList>
            <person name="Buettner E."/>
        </authorList>
    </citation>
    <scope>NUCLEOTIDE SEQUENCE</scope>
    <source>
        <strain evidence="1">MPL23</strain>
    </source>
</reference>
<evidence type="ECO:0000313" key="2">
    <source>
        <dbReference type="Proteomes" id="UP001148662"/>
    </source>
</evidence>
<gene>
    <name evidence="1" type="ORF">NM688_g76</name>
</gene>
<evidence type="ECO:0000313" key="1">
    <source>
        <dbReference type="EMBL" id="KAJ3559865.1"/>
    </source>
</evidence>
<proteinExistence type="predicted"/>
<keyword evidence="2" id="KW-1185">Reference proteome</keyword>
<accession>A0ACC1TFH0</accession>
<name>A0ACC1TFH0_9APHY</name>
<dbReference type="EMBL" id="JANHOG010000006">
    <property type="protein sequence ID" value="KAJ3559865.1"/>
    <property type="molecule type" value="Genomic_DNA"/>
</dbReference>